<accession>A0A482W2T2</accession>
<evidence type="ECO:0000256" key="4">
    <source>
        <dbReference type="ARBA" id="ARBA00023159"/>
    </source>
</evidence>
<evidence type="ECO:0000256" key="2">
    <source>
        <dbReference type="ARBA" id="ARBA00023015"/>
    </source>
</evidence>
<evidence type="ECO:0000256" key="7">
    <source>
        <dbReference type="SAM" id="MobiDB-lite"/>
    </source>
</evidence>
<feature type="region of interest" description="Disordered" evidence="7">
    <location>
        <begin position="40"/>
        <end position="87"/>
    </location>
</feature>
<gene>
    <name evidence="8" type="ORF">BDFB_012764</name>
</gene>
<keyword evidence="9" id="KW-1185">Reference proteome</keyword>
<evidence type="ECO:0000313" key="9">
    <source>
        <dbReference type="Proteomes" id="UP000292052"/>
    </source>
</evidence>
<dbReference type="OrthoDB" id="2307332at2759"/>
<dbReference type="InterPro" id="IPR024940">
    <property type="entry name" value="TCF/LEF"/>
</dbReference>
<protein>
    <submittedName>
        <fullName evidence="8">Uncharacterized protein</fullName>
    </submittedName>
</protein>
<feature type="compositionally biased region" description="Low complexity" evidence="7">
    <location>
        <begin position="43"/>
        <end position="55"/>
    </location>
</feature>
<keyword evidence="4" id="KW-0010">Activator</keyword>
<evidence type="ECO:0000256" key="1">
    <source>
        <dbReference type="ARBA" id="ARBA00004123"/>
    </source>
</evidence>
<keyword evidence="6" id="KW-0539">Nucleus</keyword>
<keyword evidence="5" id="KW-0804">Transcription</keyword>
<dbReference type="GO" id="GO:0060070">
    <property type="term" value="P:canonical Wnt signaling pathway"/>
    <property type="evidence" value="ECO:0007669"/>
    <property type="project" value="TreeGrafter"/>
</dbReference>
<dbReference type="PANTHER" id="PTHR10373">
    <property type="entry name" value="TRANSCRIPTION FACTOR 7 FAMILY MEMBER"/>
    <property type="match status" value="1"/>
</dbReference>
<name>A0A482W2T2_ASBVE</name>
<reference evidence="8 9" key="1">
    <citation type="submission" date="2017-03" db="EMBL/GenBank/DDBJ databases">
        <title>Genome of the blue death feigning beetle - Asbolus verrucosus.</title>
        <authorList>
            <person name="Rider S.D."/>
        </authorList>
    </citation>
    <scope>NUCLEOTIDE SEQUENCE [LARGE SCALE GENOMIC DNA]</scope>
    <source>
        <strain evidence="8">Butters</strain>
        <tissue evidence="8">Head and leg muscle</tissue>
    </source>
</reference>
<dbReference type="Proteomes" id="UP000292052">
    <property type="component" value="Unassembled WGS sequence"/>
</dbReference>
<dbReference type="EMBL" id="QDEB01034157">
    <property type="protein sequence ID" value="RZC39471.1"/>
    <property type="molecule type" value="Genomic_DNA"/>
</dbReference>
<evidence type="ECO:0000256" key="5">
    <source>
        <dbReference type="ARBA" id="ARBA00023163"/>
    </source>
</evidence>
<keyword evidence="3" id="KW-0238">DNA-binding</keyword>
<keyword evidence="2" id="KW-0805">Transcription regulation</keyword>
<evidence type="ECO:0000313" key="8">
    <source>
        <dbReference type="EMBL" id="RZC39471.1"/>
    </source>
</evidence>
<proteinExistence type="predicted"/>
<dbReference type="PANTHER" id="PTHR10373:SF38">
    <property type="entry name" value="PROTEIN PANGOLIN, ISOFORM J"/>
    <property type="match status" value="1"/>
</dbReference>
<dbReference type="STRING" id="1661398.A0A482W2T2"/>
<evidence type="ECO:0000256" key="6">
    <source>
        <dbReference type="ARBA" id="ARBA00023242"/>
    </source>
</evidence>
<sequence>MYPLSSGADFRSPYPSALPISTSSLPSDFYRFSPTGLIPPHPGLSHHPPHLSSHPAIVTPGPKQELSDLNHSVNTPPELGGGGHARNGVQDWLSEARPLADRLPGNLISFRV</sequence>
<dbReference type="GO" id="GO:0000785">
    <property type="term" value="C:chromatin"/>
    <property type="evidence" value="ECO:0007669"/>
    <property type="project" value="TreeGrafter"/>
</dbReference>
<comment type="subcellular location">
    <subcellularLocation>
        <location evidence="1">Nucleus</location>
    </subcellularLocation>
</comment>
<dbReference type="GO" id="GO:0000978">
    <property type="term" value="F:RNA polymerase II cis-regulatory region sequence-specific DNA binding"/>
    <property type="evidence" value="ECO:0007669"/>
    <property type="project" value="TreeGrafter"/>
</dbReference>
<evidence type="ECO:0000256" key="3">
    <source>
        <dbReference type="ARBA" id="ARBA00023125"/>
    </source>
</evidence>
<dbReference type="AlphaFoldDB" id="A0A482W2T2"/>
<organism evidence="8 9">
    <name type="scientific">Asbolus verrucosus</name>
    <name type="common">Desert ironclad beetle</name>
    <dbReference type="NCBI Taxonomy" id="1661398"/>
    <lineage>
        <taxon>Eukaryota</taxon>
        <taxon>Metazoa</taxon>
        <taxon>Ecdysozoa</taxon>
        <taxon>Arthropoda</taxon>
        <taxon>Hexapoda</taxon>
        <taxon>Insecta</taxon>
        <taxon>Pterygota</taxon>
        <taxon>Neoptera</taxon>
        <taxon>Endopterygota</taxon>
        <taxon>Coleoptera</taxon>
        <taxon>Polyphaga</taxon>
        <taxon>Cucujiformia</taxon>
        <taxon>Tenebrionidae</taxon>
        <taxon>Pimeliinae</taxon>
        <taxon>Asbolus</taxon>
    </lineage>
</organism>
<dbReference type="GO" id="GO:0000981">
    <property type="term" value="F:DNA-binding transcription factor activity, RNA polymerase II-specific"/>
    <property type="evidence" value="ECO:0007669"/>
    <property type="project" value="TreeGrafter"/>
</dbReference>
<comment type="caution">
    <text evidence="8">The sequence shown here is derived from an EMBL/GenBank/DDBJ whole genome shotgun (WGS) entry which is preliminary data.</text>
</comment>
<dbReference type="GO" id="GO:1990907">
    <property type="term" value="C:beta-catenin-TCF complex"/>
    <property type="evidence" value="ECO:0007669"/>
    <property type="project" value="TreeGrafter"/>
</dbReference>